<evidence type="ECO:0000313" key="3">
    <source>
        <dbReference type="Proteomes" id="UP000663499"/>
    </source>
</evidence>
<protein>
    <recommendedName>
        <fullName evidence="4">Lipoprotein</fullName>
    </recommendedName>
</protein>
<name>A0A975AGT5_9FIRM</name>
<evidence type="ECO:0000256" key="1">
    <source>
        <dbReference type="SAM" id="SignalP"/>
    </source>
</evidence>
<dbReference type="RefSeq" id="WP_207299059.1">
    <property type="nucleotide sequence ID" value="NZ_CP071444.1"/>
</dbReference>
<keyword evidence="3" id="KW-1185">Reference proteome</keyword>
<sequence>MAKKIAVLLALSLCFTMLGCSNITNRRRDKEVFETFLQDYYAQLTMTSSEWHEIKELLKEDSKYRKCRYVNNFNGILSETCLERMVYNQLLPNYEMEKTGIETIAFSDLILKKKYEGIYHDLEKDENVPFTIYEVSYILRVKKNGEVTSFTNKSEVRFISKDERRMIDHVIGDFVWR</sequence>
<feature type="signal peptide" evidence="1">
    <location>
        <begin position="1"/>
        <end position="19"/>
    </location>
</feature>
<evidence type="ECO:0008006" key="4">
    <source>
        <dbReference type="Google" id="ProtNLM"/>
    </source>
</evidence>
<dbReference type="Proteomes" id="UP000663499">
    <property type="component" value="Chromosome"/>
</dbReference>
<accession>A0A975AGT5</accession>
<dbReference type="EMBL" id="CP071444">
    <property type="protein sequence ID" value="QSX07717.1"/>
    <property type="molecule type" value="Genomic_DNA"/>
</dbReference>
<reference evidence="2" key="1">
    <citation type="submission" date="2021-03" db="EMBL/GenBank/DDBJ databases">
        <title>Alkalibacter marinus sp. nov., isolated from tidal flat sediment.</title>
        <authorList>
            <person name="Namirimu T."/>
            <person name="Yang J.-A."/>
            <person name="Yang S.-H."/>
            <person name="Kim Y.-J."/>
            <person name="Kwon K.K."/>
        </authorList>
    </citation>
    <scope>NUCLEOTIDE SEQUENCE</scope>
    <source>
        <strain evidence="2">ES005</strain>
    </source>
</reference>
<keyword evidence="1" id="KW-0732">Signal</keyword>
<organism evidence="2 3">
    <name type="scientific">Alkalibacter rhizosphaerae</name>
    <dbReference type="NCBI Taxonomy" id="2815577"/>
    <lineage>
        <taxon>Bacteria</taxon>
        <taxon>Bacillati</taxon>
        <taxon>Bacillota</taxon>
        <taxon>Clostridia</taxon>
        <taxon>Eubacteriales</taxon>
        <taxon>Eubacteriaceae</taxon>
        <taxon>Alkalibacter</taxon>
    </lineage>
</organism>
<feature type="chain" id="PRO_5038604735" description="Lipoprotein" evidence="1">
    <location>
        <begin position="20"/>
        <end position="177"/>
    </location>
</feature>
<evidence type="ECO:0000313" key="2">
    <source>
        <dbReference type="EMBL" id="QSX07717.1"/>
    </source>
</evidence>
<gene>
    <name evidence="2" type="ORF">J0B03_07725</name>
</gene>
<dbReference type="AlphaFoldDB" id="A0A975AGT5"/>
<dbReference type="KEGG" id="alka:J0B03_07725"/>
<proteinExistence type="predicted"/>
<dbReference type="PROSITE" id="PS51257">
    <property type="entry name" value="PROKAR_LIPOPROTEIN"/>
    <property type="match status" value="1"/>
</dbReference>